<comment type="similarity">
    <text evidence="1 5">Belongs to the glycosyl hydrolase 32 family.</text>
</comment>
<evidence type="ECO:0000259" key="6">
    <source>
        <dbReference type="Pfam" id="PF00251"/>
    </source>
</evidence>
<evidence type="ECO:0000313" key="8">
    <source>
        <dbReference type="EMBL" id="RNG22592.1"/>
    </source>
</evidence>
<accession>A0A3M8VXI9</accession>
<protein>
    <recommendedName>
        <fullName evidence="2">beta-fructofuranosidase</fullName>
        <ecNumber evidence="2">3.2.1.26</ecNumber>
    </recommendedName>
</protein>
<evidence type="ECO:0000256" key="3">
    <source>
        <dbReference type="ARBA" id="ARBA00022801"/>
    </source>
</evidence>
<dbReference type="Pfam" id="PF08244">
    <property type="entry name" value="Glyco_hydro_32C"/>
    <property type="match status" value="1"/>
</dbReference>
<evidence type="ECO:0000259" key="7">
    <source>
        <dbReference type="Pfam" id="PF08244"/>
    </source>
</evidence>
<dbReference type="Gene3D" id="2.60.120.560">
    <property type="entry name" value="Exo-inulinase, domain 1"/>
    <property type="match status" value="1"/>
</dbReference>
<name>A0A3M8VXI9_9ACTN</name>
<feature type="domain" description="Glycosyl hydrolase family 32 N-terminal" evidence="6">
    <location>
        <begin position="15"/>
        <end position="317"/>
    </location>
</feature>
<dbReference type="Gene3D" id="2.115.10.20">
    <property type="entry name" value="Glycosyl hydrolase domain, family 43"/>
    <property type="match status" value="1"/>
</dbReference>
<evidence type="ECO:0000256" key="5">
    <source>
        <dbReference type="RuleBase" id="RU362110"/>
    </source>
</evidence>
<dbReference type="Pfam" id="PF00251">
    <property type="entry name" value="Glyco_hydro_32N"/>
    <property type="match status" value="1"/>
</dbReference>
<proteinExistence type="inferred from homology"/>
<dbReference type="RefSeq" id="WP_123101384.1">
    <property type="nucleotide sequence ID" value="NZ_RIBZ01000252.1"/>
</dbReference>
<evidence type="ECO:0000256" key="4">
    <source>
        <dbReference type="ARBA" id="ARBA00023295"/>
    </source>
</evidence>
<dbReference type="SMART" id="SM00640">
    <property type="entry name" value="Glyco_32"/>
    <property type="match status" value="1"/>
</dbReference>
<dbReference type="EC" id="3.2.1.26" evidence="2"/>
<dbReference type="GO" id="GO:0004564">
    <property type="term" value="F:beta-fructofuranosidase activity"/>
    <property type="evidence" value="ECO:0007669"/>
    <property type="project" value="UniProtKB-EC"/>
</dbReference>
<dbReference type="AlphaFoldDB" id="A0A3M8VXI9"/>
<evidence type="ECO:0000256" key="2">
    <source>
        <dbReference type="ARBA" id="ARBA00012758"/>
    </source>
</evidence>
<evidence type="ECO:0000256" key="1">
    <source>
        <dbReference type="ARBA" id="ARBA00009902"/>
    </source>
</evidence>
<dbReference type="SUPFAM" id="SSF75005">
    <property type="entry name" value="Arabinanase/levansucrase/invertase"/>
    <property type="match status" value="1"/>
</dbReference>
<dbReference type="InterPro" id="IPR051214">
    <property type="entry name" value="GH32_Enzymes"/>
</dbReference>
<organism evidence="8 9">
    <name type="scientific">Streptomyces botrytidirepellens</name>
    <dbReference type="NCBI Taxonomy" id="2486417"/>
    <lineage>
        <taxon>Bacteria</taxon>
        <taxon>Bacillati</taxon>
        <taxon>Actinomycetota</taxon>
        <taxon>Actinomycetes</taxon>
        <taxon>Kitasatosporales</taxon>
        <taxon>Streptomycetaceae</taxon>
        <taxon>Streptomyces</taxon>
    </lineage>
</organism>
<keyword evidence="4 5" id="KW-0326">Glycosidase</keyword>
<evidence type="ECO:0000313" key="9">
    <source>
        <dbReference type="Proteomes" id="UP000275401"/>
    </source>
</evidence>
<reference evidence="8 9" key="1">
    <citation type="submission" date="2018-11" db="EMBL/GenBank/DDBJ databases">
        <title>The Potential of Streptomyces as Biocontrol Agents against the Tomato grey mould, Botrytis cinerea (Gray mold) Frontiers in Microbiology.</title>
        <authorList>
            <person name="Li D."/>
        </authorList>
    </citation>
    <scope>NUCLEOTIDE SEQUENCE [LARGE SCALE GENOMIC DNA]</scope>
    <source>
        <strain evidence="8 9">NEAU-LD23</strain>
    </source>
</reference>
<dbReference type="InterPro" id="IPR013148">
    <property type="entry name" value="Glyco_hydro_32_N"/>
</dbReference>
<dbReference type="GO" id="GO:0005975">
    <property type="term" value="P:carbohydrate metabolic process"/>
    <property type="evidence" value="ECO:0007669"/>
    <property type="project" value="InterPro"/>
</dbReference>
<dbReference type="InterPro" id="IPR001362">
    <property type="entry name" value="Glyco_hydro_32"/>
</dbReference>
<dbReference type="PANTHER" id="PTHR43101:SF1">
    <property type="entry name" value="BETA-FRUCTOSIDASE"/>
    <property type="match status" value="1"/>
</dbReference>
<dbReference type="CDD" id="cd08996">
    <property type="entry name" value="GH32_FFase"/>
    <property type="match status" value="1"/>
</dbReference>
<comment type="caution">
    <text evidence="8">The sequence shown here is derived from an EMBL/GenBank/DDBJ whole genome shotgun (WGS) entry which is preliminary data.</text>
</comment>
<keyword evidence="9" id="KW-1185">Reference proteome</keyword>
<gene>
    <name evidence="8" type="ORF">EEJ42_19800</name>
</gene>
<dbReference type="InterPro" id="IPR013320">
    <property type="entry name" value="ConA-like_dom_sf"/>
</dbReference>
<dbReference type="SUPFAM" id="SSF49899">
    <property type="entry name" value="Concanavalin A-like lectins/glucanases"/>
    <property type="match status" value="1"/>
</dbReference>
<keyword evidence="3 5" id="KW-0378">Hydrolase</keyword>
<feature type="domain" description="Glycosyl hydrolase family 32 C-terminal" evidence="7">
    <location>
        <begin position="355"/>
        <end position="452"/>
    </location>
</feature>
<dbReference type="InterPro" id="IPR013189">
    <property type="entry name" value="Glyco_hydro_32_C"/>
</dbReference>
<sequence length="465" mass="49982">MSRSTDAHSPRFRVRPPANWMNDPNGPFRWGGRHHLFYQHNPDAPVHANVHWGHASSPDLAHWDDHGIALRPTPGGPDEAGCWSGCVVDDGGVPTAVYSGIDHDHQGLSAICLAVAEDDGLQEWKQLPVPVVVGPPPGLDVTMFRDPFVFRFAGRRWALVGAGHADGTPSVLVYDCEDLYAWRFAGVLLDGRDAAAARAFGTRAIGWECPQMWETAGGDWVLAVALWDGDPLSTAYLTGHLVEEGDGGLRFVAGTGGLLDLGRDFYAPAVLQDTESGRALLWGWSWESRPREEVDHVGWSGVLTAPRVVDTHEDGTLRVVPAAELELLRAALPFTAAPGPHRPLPLSYDLLVTARSAATVSLLRAASGAELTVRLDPASGAVTLDRTAWPRSRPDGTAPLVLPTPPGETLTVRILVDGSLLELFAADRAMATERVYQRDDDVAELAVSGTDVEVTGWALVPPIPA</sequence>
<dbReference type="EMBL" id="RIBZ01000252">
    <property type="protein sequence ID" value="RNG22592.1"/>
    <property type="molecule type" value="Genomic_DNA"/>
</dbReference>
<dbReference type="InterPro" id="IPR023296">
    <property type="entry name" value="Glyco_hydro_beta-prop_sf"/>
</dbReference>
<dbReference type="Proteomes" id="UP000275401">
    <property type="component" value="Unassembled WGS sequence"/>
</dbReference>
<dbReference type="PANTHER" id="PTHR43101">
    <property type="entry name" value="BETA-FRUCTOSIDASE"/>
    <property type="match status" value="1"/>
</dbReference>